<feature type="domain" description="P-type ATPase N-terminal" evidence="18">
    <location>
        <begin position="76"/>
        <end position="127"/>
    </location>
</feature>
<feature type="transmembrane region" description="Helical" evidence="16">
    <location>
        <begin position="970"/>
        <end position="990"/>
    </location>
</feature>
<feature type="transmembrane region" description="Helical" evidence="16">
    <location>
        <begin position="1059"/>
        <end position="1079"/>
    </location>
</feature>
<dbReference type="Pfam" id="PF00122">
    <property type="entry name" value="E1-E2_ATPase"/>
    <property type="match status" value="1"/>
</dbReference>
<evidence type="ECO:0000313" key="21">
    <source>
        <dbReference type="Proteomes" id="UP000816034"/>
    </source>
</evidence>
<evidence type="ECO:0000259" key="17">
    <source>
        <dbReference type="Pfam" id="PF00122"/>
    </source>
</evidence>
<feature type="transmembrane region" description="Helical" evidence="16">
    <location>
        <begin position="381"/>
        <end position="405"/>
    </location>
</feature>
<name>A0AA88GVV6_NAELO</name>
<dbReference type="GO" id="GO:0016887">
    <property type="term" value="F:ATP hydrolysis activity"/>
    <property type="evidence" value="ECO:0007669"/>
    <property type="project" value="InterPro"/>
</dbReference>
<dbReference type="SFLD" id="SFLDS00003">
    <property type="entry name" value="Haloacid_Dehalogenase"/>
    <property type="match status" value="1"/>
</dbReference>
<evidence type="ECO:0000256" key="8">
    <source>
        <dbReference type="ARBA" id="ARBA00022842"/>
    </source>
</evidence>
<dbReference type="InterPro" id="IPR023298">
    <property type="entry name" value="ATPase_P-typ_TM_dom_sf"/>
</dbReference>
<dbReference type="InterPro" id="IPR001757">
    <property type="entry name" value="P_typ_ATPase"/>
</dbReference>
<dbReference type="Gene3D" id="3.40.50.1000">
    <property type="entry name" value="HAD superfamily/HAD-like"/>
    <property type="match status" value="1"/>
</dbReference>
<dbReference type="InterPro" id="IPR023299">
    <property type="entry name" value="ATPase_P-typ_cyto_dom_N"/>
</dbReference>
<evidence type="ECO:0000313" key="20">
    <source>
        <dbReference type="EMBL" id="KAG2391983.1"/>
    </source>
</evidence>
<evidence type="ECO:0000256" key="1">
    <source>
        <dbReference type="ARBA" id="ARBA00004141"/>
    </source>
</evidence>
<feature type="transmembrane region" description="Helical" evidence="16">
    <location>
        <begin position="937"/>
        <end position="958"/>
    </location>
</feature>
<accession>A0AA88GVV6</accession>
<dbReference type="NCBIfam" id="TIGR01494">
    <property type="entry name" value="ATPase_P-type"/>
    <property type="match status" value="2"/>
</dbReference>
<gene>
    <name evidence="20" type="ORF">C9374_013468</name>
</gene>
<feature type="domain" description="P-type ATPase A" evidence="17">
    <location>
        <begin position="171"/>
        <end position="320"/>
    </location>
</feature>
<feature type="binding site" evidence="14">
    <location>
        <position position="649"/>
    </location>
    <ligand>
        <name>ATP</name>
        <dbReference type="ChEBI" id="CHEBI:30616"/>
    </ligand>
</feature>
<feature type="transmembrane region" description="Helical" evidence="16">
    <location>
        <begin position="1091"/>
        <end position="1113"/>
    </location>
</feature>
<evidence type="ECO:0000256" key="3">
    <source>
        <dbReference type="ARBA" id="ARBA00008109"/>
    </source>
</evidence>
<dbReference type="GeneID" id="68105921"/>
<feature type="binding site" evidence="14">
    <location>
        <position position="558"/>
    </location>
    <ligand>
        <name>ATP</name>
        <dbReference type="ChEBI" id="CHEBI:30616"/>
    </ligand>
</feature>
<feature type="binding site" evidence="14">
    <location>
        <position position="860"/>
    </location>
    <ligand>
        <name>ATP</name>
        <dbReference type="ChEBI" id="CHEBI:30616"/>
    </ligand>
</feature>
<keyword evidence="6 14" id="KW-0547">Nucleotide-binding</keyword>
<feature type="binding site" evidence="14">
    <location>
        <position position="854"/>
    </location>
    <ligand>
        <name>ATP</name>
        <dbReference type="ChEBI" id="CHEBI:30616"/>
    </ligand>
</feature>
<proteinExistence type="inferred from homology"/>
<dbReference type="GO" id="GO:0045332">
    <property type="term" value="P:phospholipid translocation"/>
    <property type="evidence" value="ECO:0007669"/>
    <property type="project" value="TreeGrafter"/>
</dbReference>
<dbReference type="PRINTS" id="PR00119">
    <property type="entry name" value="CATATPASE"/>
</dbReference>
<dbReference type="GO" id="GO:0000287">
    <property type="term" value="F:magnesium ion binding"/>
    <property type="evidence" value="ECO:0007669"/>
    <property type="project" value="UniProtKB-UniRule"/>
</dbReference>
<comment type="cofactor">
    <cofactor evidence="15">
        <name>Mg(2+)</name>
        <dbReference type="ChEBI" id="CHEBI:18420"/>
    </cofactor>
</comment>
<feature type="transmembrane region" description="Helical" evidence="16">
    <location>
        <begin position="139"/>
        <end position="155"/>
    </location>
</feature>
<sequence>MMNSHEMERLDSKSSVTMMMESPSTSTIVHMGIPNSNVSSPTMMPTANVDESEELSSSQYICSINDWDANKRKKKKGWFGVSVPKFPRSNYLKTTKYTWWNFLFVCFFNQMKKIGNIYFTFIMIIALAIPGVWISGSPLLSIVPIAIILGVNFIREGGEDFFRYLNDRKVNNAKTKVLRDNEFRTVATKDVRVGDIVKVEENEEFPADLVLISSNFEDGSCSIETSNLDGESALKSRYSPSNLSTYNTSQRLSTLKGVIKCQEPNQHLHKFRGSITVDGVDSPISHQNLLLKGSVLKSGFIHGVVVYTGKDTKVAKNMQQTTLKFSFINTMTNFFISVMFGVMAIFVVLFVILEAYYEFTYARKATYTGKLKPIGISDGLWVVHSILVFVVLFNLFVPASLFVTLEFVKAVQARFISIDNKLCYSEIDSHTGKKNETKGAAISSDLHSDLSQVDVIVTDKTGTLTENSMNFNKLWLLDGPTFDDTMGAGDIQLAYSDEARSESNSTQSVVLNKTKTVLSDEQYFTVMVSLLTLSLCHNVTVRIGDNDKITYDGESPDEIALVKGASNNGFVLKYFTEKKTILSIFNKEYTFERLAEIAFTPERKRMSTLFNIPTDFLQDYPIFSKMALKHNVPEEDIQNGSGLNLCLIKGADTFVYPCISKDCLDNSKQKVESQLLDFSKEGLRSLVLAYKFVPNSAVNNWLETYYQSKKEIVDSKQLELLHKAESEMENQMTICGATGIEDRLQVQVPETLKFFFDAGLKIWMATGDARDSAIHIAKISKLVSEDTPILYMEYNHSTYEDVLADELLQKISQMPSHQQENLSLVMDGHVMNKTEVSKSLVTLLEKCKTVICYRSTPKQKASLVQLLRSKLKKNCLAIGDGANDVSMIQKAKVGVAIIGKEGQQAKLASDYAIPKFFMLKRLLAVHGRYSFKRSAQFVQYSFYKNTVIAFVLVLYNFYNLYSGQTLFDGWVITFQNYIFTLWNPFIFGLIEKDITEDFLEDPTTGPTLFKNLRKENVFNWFSFIKWIFGSFIHAVIIFFFNMYGTEPTMLANGQSDDLWLRSTLVYTCVFAVVTLKCFLEMEHYTILHGIAMLLSVLCFTGYVIVYTIIPSALTNVWFMAMRTPTFWFILLLCVATCLGIDLIFVSVKVIWFPDMYLKLRMQHKKNHHVNEEKDQELQYTQ</sequence>
<dbReference type="SFLD" id="SFLDG00002">
    <property type="entry name" value="C1.7:_P-type_atpase_like"/>
    <property type="match status" value="1"/>
</dbReference>
<feature type="binding site" evidence="15">
    <location>
        <position position="880"/>
    </location>
    <ligand>
        <name>Mg(2+)</name>
        <dbReference type="ChEBI" id="CHEBI:18420"/>
    </ligand>
</feature>
<keyword evidence="10 16" id="KW-1133">Transmembrane helix</keyword>
<dbReference type="PANTHER" id="PTHR24092">
    <property type="entry name" value="PROBABLE PHOSPHOLIPID-TRANSPORTING ATPASE"/>
    <property type="match status" value="1"/>
</dbReference>
<dbReference type="EMBL" id="PYSW02000006">
    <property type="protein sequence ID" value="KAG2391983.1"/>
    <property type="molecule type" value="Genomic_DNA"/>
</dbReference>
<feature type="domain" description="P-type ATPase C-terminal" evidence="19">
    <location>
        <begin position="907"/>
        <end position="1153"/>
    </location>
</feature>
<feature type="binding site" evidence="14">
    <location>
        <position position="461"/>
    </location>
    <ligand>
        <name>ATP</name>
        <dbReference type="ChEBI" id="CHEBI:30616"/>
    </ligand>
</feature>
<dbReference type="InterPro" id="IPR032631">
    <property type="entry name" value="P-type_ATPase_N"/>
</dbReference>
<evidence type="ECO:0000256" key="6">
    <source>
        <dbReference type="ARBA" id="ARBA00022741"/>
    </source>
</evidence>
<dbReference type="Pfam" id="PF16212">
    <property type="entry name" value="PhoLip_ATPase_C"/>
    <property type="match status" value="1"/>
</dbReference>
<evidence type="ECO:0000259" key="19">
    <source>
        <dbReference type="Pfam" id="PF16212"/>
    </source>
</evidence>
<feature type="binding site" evidence="14">
    <location>
        <position position="460"/>
    </location>
    <ligand>
        <name>ATP</name>
        <dbReference type="ChEBI" id="CHEBI:30616"/>
    </ligand>
</feature>
<feature type="binding site" evidence="14">
    <location>
        <position position="684"/>
    </location>
    <ligand>
        <name>ATP</name>
        <dbReference type="ChEBI" id="CHEBI:30616"/>
    </ligand>
</feature>
<comment type="caution">
    <text evidence="20">The sequence shown here is derived from an EMBL/GenBank/DDBJ whole genome shotgun (WGS) entry which is preliminary data.</text>
</comment>
<feature type="binding site" evidence="14">
    <location>
        <position position="459"/>
    </location>
    <ligand>
        <name>ATP</name>
        <dbReference type="ChEBI" id="CHEBI:30616"/>
    </ligand>
</feature>
<feature type="transmembrane region" description="Helical" evidence="16">
    <location>
        <begin position="117"/>
        <end position="133"/>
    </location>
</feature>
<feature type="binding site" evidence="14">
    <location>
        <position position="883"/>
    </location>
    <ligand>
        <name>ATP</name>
        <dbReference type="ChEBI" id="CHEBI:30616"/>
    </ligand>
</feature>
<dbReference type="RefSeq" id="XP_044553877.1">
    <property type="nucleotide sequence ID" value="XM_044689348.1"/>
</dbReference>
<evidence type="ECO:0000256" key="16">
    <source>
        <dbReference type="RuleBase" id="RU362033"/>
    </source>
</evidence>
<comment type="subcellular location">
    <subcellularLocation>
        <location evidence="2">Endomembrane system</location>
    </subcellularLocation>
    <subcellularLocation>
        <location evidence="1 16">Membrane</location>
        <topology evidence="1 16">Multi-pass membrane protein</topology>
    </subcellularLocation>
</comment>
<evidence type="ECO:0000259" key="18">
    <source>
        <dbReference type="Pfam" id="PF16209"/>
    </source>
</evidence>
<dbReference type="NCBIfam" id="TIGR01652">
    <property type="entry name" value="ATPase-Plipid"/>
    <property type="match status" value="1"/>
</dbReference>
<feature type="transmembrane region" description="Helical" evidence="16">
    <location>
        <begin position="1017"/>
        <end position="1039"/>
    </location>
</feature>
<keyword evidence="5 15" id="KW-0479">Metal-binding</keyword>
<dbReference type="Proteomes" id="UP000816034">
    <property type="component" value="Unassembled WGS sequence"/>
</dbReference>
<dbReference type="Gene3D" id="2.70.150.10">
    <property type="entry name" value="Calcium-transporting ATPase, cytoplasmic transduction domain A"/>
    <property type="match status" value="1"/>
</dbReference>
<evidence type="ECO:0000256" key="5">
    <source>
        <dbReference type="ARBA" id="ARBA00022723"/>
    </source>
</evidence>
<reference evidence="20 21" key="1">
    <citation type="journal article" date="2018" name="BMC Genomics">
        <title>The genome of Naegleria lovaniensis, the basis for a comparative approach to unravel pathogenicity factors of the human pathogenic amoeba N. fowleri.</title>
        <authorList>
            <person name="Liechti N."/>
            <person name="Schurch N."/>
            <person name="Bruggmann R."/>
            <person name="Wittwer M."/>
        </authorList>
    </citation>
    <scope>NUCLEOTIDE SEQUENCE [LARGE SCALE GENOMIC DNA]</scope>
    <source>
        <strain evidence="20 21">ATCC 30569</strain>
    </source>
</reference>
<dbReference type="PROSITE" id="PS00154">
    <property type="entry name" value="ATPASE_E1_E2"/>
    <property type="match status" value="1"/>
</dbReference>
<dbReference type="GO" id="GO:0005524">
    <property type="term" value="F:ATP binding"/>
    <property type="evidence" value="ECO:0007669"/>
    <property type="project" value="UniProtKB-UniRule"/>
</dbReference>
<evidence type="ECO:0000256" key="9">
    <source>
        <dbReference type="ARBA" id="ARBA00022967"/>
    </source>
</evidence>
<dbReference type="Gene3D" id="3.40.1110.10">
    <property type="entry name" value="Calcium-transporting ATPase, cytoplasmic domain N"/>
    <property type="match status" value="1"/>
</dbReference>
<keyword evidence="4 16" id="KW-0812">Transmembrane</keyword>
<feature type="transmembrane region" description="Helical" evidence="16">
    <location>
        <begin position="1125"/>
        <end position="1151"/>
    </location>
</feature>
<evidence type="ECO:0000256" key="2">
    <source>
        <dbReference type="ARBA" id="ARBA00004308"/>
    </source>
</evidence>
<dbReference type="InterPro" id="IPR008250">
    <property type="entry name" value="ATPase_P-typ_transduc_dom_A_sf"/>
</dbReference>
<keyword evidence="8 15" id="KW-0460">Magnesium</keyword>
<feature type="binding site" evidence="14">
    <location>
        <position position="884"/>
    </location>
    <ligand>
        <name>ATP</name>
        <dbReference type="ChEBI" id="CHEBI:30616"/>
    </ligand>
</feature>
<feature type="binding site" evidence="15">
    <location>
        <position position="459"/>
    </location>
    <ligand>
        <name>Mg(2+)</name>
        <dbReference type="ChEBI" id="CHEBI:18420"/>
    </ligand>
</feature>
<dbReference type="SUPFAM" id="SSF81653">
    <property type="entry name" value="Calcium ATPase, transduction domain A"/>
    <property type="match status" value="1"/>
</dbReference>
<dbReference type="SUPFAM" id="SSF81660">
    <property type="entry name" value="Metal cation-transporting ATPase, ATP-binding domain N"/>
    <property type="match status" value="1"/>
</dbReference>
<evidence type="ECO:0000256" key="13">
    <source>
        <dbReference type="PIRSR" id="PIRSR606539-1"/>
    </source>
</evidence>
<feature type="binding site" evidence="15">
    <location>
        <position position="461"/>
    </location>
    <ligand>
        <name>Mg(2+)</name>
        <dbReference type="ChEBI" id="CHEBI:18420"/>
    </ligand>
</feature>
<feature type="binding site" evidence="14">
    <location>
        <position position="768"/>
    </location>
    <ligand>
        <name>ATP</name>
        <dbReference type="ChEBI" id="CHEBI:30616"/>
    </ligand>
</feature>
<evidence type="ECO:0000256" key="4">
    <source>
        <dbReference type="ARBA" id="ARBA00022692"/>
    </source>
</evidence>
<comment type="catalytic activity">
    <reaction evidence="12 16">
        <text>ATP + H2O + phospholipidSide 1 = ADP + phosphate + phospholipidSide 2.</text>
        <dbReference type="EC" id="7.6.2.1"/>
    </reaction>
</comment>
<keyword evidence="7 14" id="KW-0067">ATP-binding</keyword>
<evidence type="ECO:0000256" key="12">
    <source>
        <dbReference type="ARBA" id="ARBA00034036"/>
    </source>
</evidence>
<feature type="binding site" evidence="15">
    <location>
        <position position="884"/>
    </location>
    <ligand>
        <name>Mg(2+)</name>
        <dbReference type="ChEBI" id="CHEBI:18420"/>
    </ligand>
</feature>
<organism evidence="20 21">
    <name type="scientific">Naegleria lovaniensis</name>
    <name type="common">Amoeba</name>
    <dbReference type="NCBI Taxonomy" id="51637"/>
    <lineage>
        <taxon>Eukaryota</taxon>
        <taxon>Discoba</taxon>
        <taxon>Heterolobosea</taxon>
        <taxon>Tetramitia</taxon>
        <taxon>Eutetramitia</taxon>
        <taxon>Vahlkampfiidae</taxon>
        <taxon>Naegleria</taxon>
    </lineage>
</organism>
<dbReference type="PANTHER" id="PTHR24092:SF150">
    <property type="entry name" value="PHOSPHOLIPID-TRANSPORTING ATPASE"/>
    <property type="match status" value="1"/>
</dbReference>
<dbReference type="AlphaFoldDB" id="A0AA88GVV6"/>
<dbReference type="EC" id="7.6.2.1" evidence="16"/>
<evidence type="ECO:0000256" key="14">
    <source>
        <dbReference type="PIRSR" id="PIRSR606539-2"/>
    </source>
</evidence>
<protein>
    <recommendedName>
        <fullName evidence="16">Phospholipid-transporting ATPase</fullName>
        <ecNumber evidence="16">7.6.2.1</ecNumber>
    </recommendedName>
</protein>
<evidence type="ECO:0000256" key="15">
    <source>
        <dbReference type="PIRSR" id="PIRSR606539-3"/>
    </source>
</evidence>
<dbReference type="InterPro" id="IPR059000">
    <property type="entry name" value="ATPase_P-type_domA"/>
</dbReference>
<dbReference type="SFLD" id="SFLDF00027">
    <property type="entry name" value="p-type_atpase"/>
    <property type="match status" value="1"/>
</dbReference>
<dbReference type="Pfam" id="PF16209">
    <property type="entry name" value="PhoLip_ATPase_N"/>
    <property type="match status" value="1"/>
</dbReference>
<evidence type="ECO:0000256" key="10">
    <source>
        <dbReference type="ARBA" id="ARBA00022989"/>
    </source>
</evidence>
<dbReference type="SUPFAM" id="SSF56784">
    <property type="entry name" value="HAD-like"/>
    <property type="match status" value="1"/>
</dbReference>
<feature type="transmembrane region" description="Helical" evidence="16">
    <location>
        <begin position="334"/>
        <end position="357"/>
    </location>
</feature>
<dbReference type="InterPro" id="IPR036412">
    <property type="entry name" value="HAD-like_sf"/>
</dbReference>
<keyword evidence="21" id="KW-1185">Reference proteome</keyword>
<dbReference type="GO" id="GO:0005886">
    <property type="term" value="C:plasma membrane"/>
    <property type="evidence" value="ECO:0007669"/>
    <property type="project" value="TreeGrafter"/>
</dbReference>
<feature type="binding site" evidence="14">
    <location>
        <position position="599"/>
    </location>
    <ligand>
        <name>ATP</name>
        <dbReference type="ChEBI" id="CHEBI:30616"/>
    </ligand>
</feature>
<keyword evidence="9 16" id="KW-1278">Translocase</keyword>
<feature type="binding site" evidence="14">
    <location>
        <position position="767"/>
    </location>
    <ligand>
        <name>ATP</name>
        <dbReference type="ChEBI" id="CHEBI:30616"/>
    </ligand>
</feature>
<feature type="binding site" evidence="14">
    <location>
        <position position="766"/>
    </location>
    <ligand>
        <name>ATP</name>
        <dbReference type="ChEBI" id="CHEBI:30616"/>
    </ligand>
</feature>
<comment type="similarity">
    <text evidence="3 16">Belongs to the cation transport ATPase (P-type) (TC 3.A.3) family. Type IV subfamily.</text>
</comment>
<evidence type="ECO:0000256" key="7">
    <source>
        <dbReference type="ARBA" id="ARBA00022840"/>
    </source>
</evidence>
<keyword evidence="11 16" id="KW-0472">Membrane</keyword>
<dbReference type="InterPro" id="IPR044492">
    <property type="entry name" value="P_typ_ATPase_HD_dom"/>
</dbReference>
<dbReference type="InterPro" id="IPR018303">
    <property type="entry name" value="ATPase_P-typ_P_site"/>
</dbReference>
<evidence type="ECO:0000256" key="11">
    <source>
        <dbReference type="ARBA" id="ARBA00023136"/>
    </source>
</evidence>
<feature type="active site" description="4-aspartylphosphate intermediate" evidence="13">
    <location>
        <position position="459"/>
    </location>
</feature>
<dbReference type="InterPro" id="IPR032630">
    <property type="entry name" value="P_typ_ATPase_c"/>
</dbReference>
<dbReference type="InterPro" id="IPR023214">
    <property type="entry name" value="HAD_sf"/>
</dbReference>
<dbReference type="SUPFAM" id="SSF81665">
    <property type="entry name" value="Calcium ATPase, transmembrane domain M"/>
    <property type="match status" value="1"/>
</dbReference>
<dbReference type="InterPro" id="IPR006539">
    <property type="entry name" value="P-type_ATPase_IV"/>
</dbReference>
<dbReference type="GO" id="GO:0140326">
    <property type="term" value="F:ATPase-coupled intramembrane lipid transporter activity"/>
    <property type="evidence" value="ECO:0007669"/>
    <property type="project" value="UniProtKB-EC"/>
</dbReference>